<dbReference type="InterPro" id="IPR008271">
    <property type="entry name" value="Ser/Thr_kinase_AS"/>
</dbReference>
<evidence type="ECO:0000256" key="9">
    <source>
        <dbReference type="SAM" id="MobiDB-lite"/>
    </source>
</evidence>
<sequence length="493" mass="55237">MRTGCRKHVDQTLIEPIRECKSNGYLLSSKKIGSGAFSKVYLGYATHEKLVQNYKLASDLKSKQHAKVAIKIIATSQAPSEYHKKFLPREIYSLNATYKHTNVIQLYESFRNDRRSYLVLELASQGDLLEYINNVSSRRVYPGLEEADAKRLFRQLINAVSHCHSKGIVHRDLKCENILLDDRGFVKLTDFGFASQYSMSHSLMNTFCGSVAYTAPEILMRKKYNGAMSDVWSLGVILFAMVTGKLPFKERQPYKMLRLIRQGLAFNCPVSKECKDLVHSLLQWKPSARPGLQQVAAHCWMIPTVPSSCQKILLSVGVLTNQSTNQEKQLKEGKKPPSITLLPKNNTLKTLDSPSWLAPISLADNKKTTEIASKLSVPPRPIVQLLSPIQQDDKQSKNPRIFLYRSGTGAPPNPFHNLPNLQTQCSPPHLSSSHSAIKISREKMTKGPMVISEQSEQLISLYPMAAIGKGLALPWSKGGDPPQQNPWASRPKT</sequence>
<keyword evidence="12" id="KW-1185">Reference proteome</keyword>
<dbReference type="InterPro" id="IPR011009">
    <property type="entry name" value="Kinase-like_dom_sf"/>
</dbReference>
<dbReference type="GO" id="GO:0005524">
    <property type="term" value="F:ATP binding"/>
    <property type="evidence" value="ECO:0007669"/>
    <property type="project" value="UniProtKB-KW"/>
</dbReference>
<dbReference type="Proteomes" id="UP001066276">
    <property type="component" value="Chromosome 2_2"/>
</dbReference>
<evidence type="ECO:0000313" key="12">
    <source>
        <dbReference type="Proteomes" id="UP001066276"/>
    </source>
</evidence>
<evidence type="ECO:0000256" key="1">
    <source>
        <dbReference type="ARBA" id="ARBA00012513"/>
    </source>
</evidence>
<dbReference type="PANTHER" id="PTHR24346">
    <property type="entry name" value="MAP/MICROTUBULE AFFINITY-REGULATING KINASE"/>
    <property type="match status" value="1"/>
</dbReference>
<feature type="domain" description="Protein kinase" evidence="10">
    <location>
        <begin position="26"/>
        <end position="301"/>
    </location>
</feature>
<keyword evidence="4" id="KW-0547">Nucleotide-binding</keyword>
<reference evidence="11" key="1">
    <citation type="journal article" date="2022" name="bioRxiv">
        <title>Sequencing and chromosome-scale assembly of the giantPleurodeles waltlgenome.</title>
        <authorList>
            <person name="Brown T."/>
            <person name="Elewa A."/>
            <person name="Iarovenko S."/>
            <person name="Subramanian E."/>
            <person name="Araus A.J."/>
            <person name="Petzold A."/>
            <person name="Susuki M."/>
            <person name="Suzuki K.-i.T."/>
            <person name="Hayashi T."/>
            <person name="Toyoda A."/>
            <person name="Oliveira C."/>
            <person name="Osipova E."/>
            <person name="Leigh N.D."/>
            <person name="Simon A."/>
            <person name="Yun M.H."/>
        </authorList>
    </citation>
    <scope>NUCLEOTIDE SEQUENCE</scope>
    <source>
        <strain evidence="11">20211129_DDA</strain>
        <tissue evidence="11">Liver</tissue>
    </source>
</reference>
<evidence type="ECO:0000256" key="4">
    <source>
        <dbReference type="ARBA" id="ARBA00022741"/>
    </source>
</evidence>
<dbReference type="PANTHER" id="PTHR24346:SF84">
    <property type="entry name" value="TESTIS SPECIFIC SERINE KINASE 5"/>
    <property type="match status" value="1"/>
</dbReference>
<dbReference type="PROSITE" id="PS00108">
    <property type="entry name" value="PROTEIN_KINASE_ST"/>
    <property type="match status" value="1"/>
</dbReference>
<proteinExistence type="predicted"/>
<accession>A0AAV7V1B2</accession>
<evidence type="ECO:0000256" key="2">
    <source>
        <dbReference type="ARBA" id="ARBA00022527"/>
    </source>
</evidence>
<evidence type="ECO:0000313" key="11">
    <source>
        <dbReference type="EMBL" id="KAJ1195200.1"/>
    </source>
</evidence>
<dbReference type="PROSITE" id="PS50011">
    <property type="entry name" value="PROTEIN_KINASE_DOM"/>
    <property type="match status" value="1"/>
</dbReference>
<comment type="catalytic activity">
    <reaction evidence="7">
        <text>L-threonyl-[protein] + ATP = O-phospho-L-threonyl-[protein] + ADP + H(+)</text>
        <dbReference type="Rhea" id="RHEA:46608"/>
        <dbReference type="Rhea" id="RHEA-COMP:11060"/>
        <dbReference type="Rhea" id="RHEA-COMP:11605"/>
        <dbReference type="ChEBI" id="CHEBI:15378"/>
        <dbReference type="ChEBI" id="CHEBI:30013"/>
        <dbReference type="ChEBI" id="CHEBI:30616"/>
        <dbReference type="ChEBI" id="CHEBI:61977"/>
        <dbReference type="ChEBI" id="CHEBI:456216"/>
        <dbReference type="EC" id="2.7.11.1"/>
    </reaction>
</comment>
<dbReference type="SMART" id="SM00220">
    <property type="entry name" value="S_TKc"/>
    <property type="match status" value="1"/>
</dbReference>
<dbReference type="SUPFAM" id="SSF56112">
    <property type="entry name" value="Protein kinase-like (PK-like)"/>
    <property type="match status" value="1"/>
</dbReference>
<dbReference type="EMBL" id="JANPWB010000004">
    <property type="protein sequence ID" value="KAJ1195200.1"/>
    <property type="molecule type" value="Genomic_DNA"/>
</dbReference>
<keyword evidence="5" id="KW-0418">Kinase</keyword>
<organism evidence="11 12">
    <name type="scientific">Pleurodeles waltl</name>
    <name type="common">Iberian ribbed newt</name>
    <dbReference type="NCBI Taxonomy" id="8319"/>
    <lineage>
        <taxon>Eukaryota</taxon>
        <taxon>Metazoa</taxon>
        <taxon>Chordata</taxon>
        <taxon>Craniata</taxon>
        <taxon>Vertebrata</taxon>
        <taxon>Euteleostomi</taxon>
        <taxon>Amphibia</taxon>
        <taxon>Batrachia</taxon>
        <taxon>Caudata</taxon>
        <taxon>Salamandroidea</taxon>
        <taxon>Salamandridae</taxon>
        <taxon>Pleurodelinae</taxon>
        <taxon>Pleurodeles</taxon>
    </lineage>
</organism>
<dbReference type="GO" id="GO:0050321">
    <property type="term" value="F:tau-protein kinase activity"/>
    <property type="evidence" value="ECO:0007669"/>
    <property type="project" value="TreeGrafter"/>
</dbReference>
<dbReference type="GO" id="GO:0000226">
    <property type="term" value="P:microtubule cytoskeleton organization"/>
    <property type="evidence" value="ECO:0007669"/>
    <property type="project" value="TreeGrafter"/>
</dbReference>
<dbReference type="AlphaFoldDB" id="A0AAV7V1B2"/>
<evidence type="ECO:0000256" key="5">
    <source>
        <dbReference type="ARBA" id="ARBA00022777"/>
    </source>
</evidence>
<evidence type="ECO:0000256" key="7">
    <source>
        <dbReference type="ARBA" id="ARBA00047899"/>
    </source>
</evidence>
<feature type="region of interest" description="Disordered" evidence="9">
    <location>
        <begin position="473"/>
        <end position="493"/>
    </location>
</feature>
<evidence type="ECO:0000256" key="6">
    <source>
        <dbReference type="ARBA" id="ARBA00022840"/>
    </source>
</evidence>
<dbReference type="GO" id="GO:0005737">
    <property type="term" value="C:cytoplasm"/>
    <property type="evidence" value="ECO:0007669"/>
    <property type="project" value="TreeGrafter"/>
</dbReference>
<keyword evidence="2" id="KW-0723">Serine/threonine-protein kinase</keyword>
<evidence type="ECO:0000256" key="8">
    <source>
        <dbReference type="ARBA" id="ARBA00048679"/>
    </source>
</evidence>
<comment type="caution">
    <text evidence="11">The sequence shown here is derived from an EMBL/GenBank/DDBJ whole genome shotgun (WGS) entry which is preliminary data.</text>
</comment>
<keyword evidence="3" id="KW-0808">Transferase</keyword>
<name>A0AAV7V1B2_PLEWA</name>
<comment type="catalytic activity">
    <reaction evidence="8">
        <text>L-seryl-[protein] + ATP = O-phospho-L-seryl-[protein] + ADP + H(+)</text>
        <dbReference type="Rhea" id="RHEA:17989"/>
        <dbReference type="Rhea" id="RHEA-COMP:9863"/>
        <dbReference type="Rhea" id="RHEA-COMP:11604"/>
        <dbReference type="ChEBI" id="CHEBI:15378"/>
        <dbReference type="ChEBI" id="CHEBI:29999"/>
        <dbReference type="ChEBI" id="CHEBI:30616"/>
        <dbReference type="ChEBI" id="CHEBI:83421"/>
        <dbReference type="ChEBI" id="CHEBI:456216"/>
        <dbReference type="EC" id="2.7.11.1"/>
    </reaction>
</comment>
<dbReference type="GO" id="GO:0035556">
    <property type="term" value="P:intracellular signal transduction"/>
    <property type="evidence" value="ECO:0007669"/>
    <property type="project" value="TreeGrafter"/>
</dbReference>
<keyword evidence="6" id="KW-0067">ATP-binding</keyword>
<dbReference type="FunFam" id="1.10.510.10:FF:000944">
    <property type="entry name" value="Testis-specific serine/threonine-protein kinase 5"/>
    <property type="match status" value="1"/>
</dbReference>
<dbReference type="Gene3D" id="1.10.510.10">
    <property type="entry name" value="Transferase(Phosphotransferase) domain 1"/>
    <property type="match status" value="1"/>
</dbReference>
<dbReference type="CDD" id="cd14003">
    <property type="entry name" value="STKc_AMPK-like"/>
    <property type="match status" value="1"/>
</dbReference>
<dbReference type="InterPro" id="IPR000719">
    <property type="entry name" value="Prot_kinase_dom"/>
</dbReference>
<feature type="region of interest" description="Disordered" evidence="9">
    <location>
        <begin position="326"/>
        <end position="345"/>
    </location>
</feature>
<protein>
    <recommendedName>
        <fullName evidence="1">non-specific serine/threonine protein kinase</fullName>
        <ecNumber evidence="1">2.7.11.1</ecNumber>
    </recommendedName>
</protein>
<evidence type="ECO:0000259" key="10">
    <source>
        <dbReference type="PROSITE" id="PS50011"/>
    </source>
</evidence>
<dbReference type="Pfam" id="PF00069">
    <property type="entry name" value="Pkinase"/>
    <property type="match status" value="1"/>
</dbReference>
<gene>
    <name evidence="11" type="ORF">NDU88_004481</name>
</gene>
<dbReference type="EC" id="2.7.11.1" evidence="1"/>
<evidence type="ECO:0000256" key="3">
    <source>
        <dbReference type="ARBA" id="ARBA00022679"/>
    </source>
</evidence>